<feature type="domain" description="Release factor glutamine methyltransferase N-terminal" evidence="7">
    <location>
        <begin position="5"/>
        <end position="79"/>
    </location>
</feature>
<dbReference type="InterPro" id="IPR004556">
    <property type="entry name" value="HemK-like"/>
</dbReference>
<dbReference type="Gene3D" id="3.40.50.150">
    <property type="entry name" value="Vaccinia Virus protein VP39"/>
    <property type="match status" value="1"/>
</dbReference>
<reference evidence="8" key="1">
    <citation type="submission" date="2015-01" db="EMBL/GenBank/DDBJ databases">
        <title>Draft genome sequence of Pasteurella multocida isolated from alpaca pneumonia.</title>
        <authorList>
            <person name="Maturrano L."/>
            <person name="Hurtado R."/>
            <person name="Allasi N."/>
            <person name="Juscamayta E."/>
            <person name="Fernandez D."/>
            <person name="Maximiliano J."/>
            <person name="Rimac R."/>
            <person name="Rosadio R."/>
        </authorList>
    </citation>
    <scope>NUCLEOTIDE SEQUENCE</scope>
    <source>
        <strain evidence="8">UNMSM</strain>
    </source>
</reference>
<keyword evidence="1 5" id="KW-0489">Methyltransferase</keyword>
<dbReference type="InterPro" id="IPR050320">
    <property type="entry name" value="N5-glutamine_MTase"/>
</dbReference>
<organism evidence="8">
    <name type="scientific">Pasteurella multocida</name>
    <dbReference type="NCBI Taxonomy" id="747"/>
    <lineage>
        <taxon>Bacteria</taxon>
        <taxon>Pseudomonadati</taxon>
        <taxon>Pseudomonadota</taxon>
        <taxon>Gammaproteobacteria</taxon>
        <taxon>Pasteurellales</taxon>
        <taxon>Pasteurellaceae</taxon>
        <taxon>Pasteurella</taxon>
    </lineage>
</organism>
<dbReference type="Proteomes" id="UP001182304">
    <property type="component" value="Unassembled WGS sequence"/>
</dbReference>
<evidence type="ECO:0000256" key="5">
    <source>
        <dbReference type="HAMAP-Rule" id="MF_02126"/>
    </source>
</evidence>
<feature type="binding site" evidence="5">
    <location>
        <position position="162"/>
    </location>
    <ligand>
        <name>S-adenosyl-L-methionine</name>
        <dbReference type="ChEBI" id="CHEBI:59789"/>
    </ligand>
</feature>
<sequence>MTYQEWRQFAEHVLMKNKENDPFLDIKSESVLLLQTVTKRSKASILAFSETVLTEVELQQLAQLLMRRAKGEPIAYILGEKAFWSLSLKVSEHTLIPRPDTEVLVEHALDLAKQRVTSAHVSGELSILDLGTGTGAIALALAAELTPLTQKCGINLNILGVDRIAEAVALAKDNAKQNELKVNFLQSVWFDALNPEIRFDLIVSNPPYIDKNDPHLTQGDVRFEPLSALVAAEEGYADIRHIIEQAPLFLKPQGALLLEHGWQQAEKVRSIFQKNLWHKVATLKDYSGNERVTLGCWR</sequence>
<proteinExistence type="inferred from homology"/>
<dbReference type="PANTHER" id="PTHR18895">
    <property type="entry name" value="HEMK METHYLTRANSFERASE"/>
    <property type="match status" value="1"/>
</dbReference>
<comment type="similarity">
    <text evidence="5">Belongs to the protein N5-glutamine methyltransferase family. PrmC subfamily.</text>
</comment>
<dbReference type="RefSeq" id="WP_071522927.1">
    <property type="nucleotide sequence ID" value="NZ_CP033598.1"/>
</dbReference>
<dbReference type="InterPro" id="IPR025714">
    <property type="entry name" value="Methyltranfer_dom"/>
</dbReference>
<evidence type="ECO:0000259" key="7">
    <source>
        <dbReference type="Pfam" id="PF17827"/>
    </source>
</evidence>
<evidence type="ECO:0000259" key="6">
    <source>
        <dbReference type="Pfam" id="PF13847"/>
    </source>
</evidence>
<dbReference type="InterPro" id="IPR002052">
    <property type="entry name" value="DNA_methylase_N6_adenine_CS"/>
</dbReference>
<dbReference type="Pfam" id="PF17827">
    <property type="entry name" value="PrmC_N"/>
    <property type="match status" value="1"/>
</dbReference>
<evidence type="ECO:0000313" key="9">
    <source>
        <dbReference type="EMBL" id="MDT3451563.1"/>
    </source>
</evidence>
<feature type="binding site" evidence="5">
    <location>
        <begin position="205"/>
        <end position="208"/>
    </location>
    <ligand>
        <name>substrate</name>
    </ligand>
</feature>
<evidence type="ECO:0000256" key="2">
    <source>
        <dbReference type="ARBA" id="ARBA00022679"/>
    </source>
</evidence>
<dbReference type="PROSITE" id="PS00092">
    <property type="entry name" value="N6_MTASE"/>
    <property type="match status" value="1"/>
</dbReference>
<keyword evidence="2 5" id="KW-0808">Transferase</keyword>
<evidence type="ECO:0000313" key="8">
    <source>
        <dbReference type="EMBL" id="AMK08126.1"/>
    </source>
</evidence>
<name>A0A126QH67_PASMD</name>
<dbReference type="GO" id="GO:0003676">
    <property type="term" value="F:nucleic acid binding"/>
    <property type="evidence" value="ECO:0007669"/>
    <property type="project" value="InterPro"/>
</dbReference>
<dbReference type="PANTHER" id="PTHR18895:SF74">
    <property type="entry name" value="MTRF1L RELEASE FACTOR GLUTAMINE METHYLTRANSFERASE"/>
    <property type="match status" value="1"/>
</dbReference>
<dbReference type="GO" id="GO:0032259">
    <property type="term" value="P:methylation"/>
    <property type="evidence" value="ECO:0007669"/>
    <property type="project" value="UniProtKB-KW"/>
</dbReference>
<comment type="catalytic activity">
    <reaction evidence="4 5">
        <text>L-glutaminyl-[peptide chain release factor] + S-adenosyl-L-methionine = N(5)-methyl-L-glutaminyl-[peptide chain release factor] + S-adenosyl-L-homocysteine + H(+)</text>
        <dbReference type="Rhea" id="RHEA:42896"/>
        <dbReference type="Rhea" id="RHEA-COMP:10271"/>
        <dbReference type="Rhea" id="RHEA-COMP:10272"/>
        <dbReference type="ChEBI" id="CHEBI:15378"/>
        <dbReference type="ChEBI" id="CHEBI:30011"/>
        <dbReference type="ChEBI" id="CHEBI:57856"/>
        <dbReference type="ChEBI" id="CHEBI:59789"/>
        <dbReference type="ChEBI" id="CHEBI:61891"/>
        <dbReference type="EC" id="2.1.1.297"/>
    </reaction>
</comment>
<feature type="binding site" evidence="5">
    <location>
        <position position="189"/>
    </location>
    <ligand>
        <name>S-adenosyl-L-methionine</name>
        <dbReference type="ChEBI" id="CHEBI:59789"/>
    </ligand>
</feature>
<dbReference type="InterPro" id="IPR029063">
    <property type="entry name" value="SAM-dependent_MTases_sf"/>
</dbReference>
<gene>
    <name evidence="8" type="primary">hemK</name>
    <name evidence="5 9" type="synonym">prmC</name>
    <name evidence="9" type="ORF">NQF69_02110</name>
</gene>
<dbReference type="AlphaFoldDB" id="A0A126QH67"/>
<dbReference type="EMBL" id="JANIEN010000001">
    <property type="protein sequence ID" value="MDT3451563.1"/>
    <property type="molecule type" value="Genomic_DNA"/>
</dbReference>
<dbReference type="NCBIfam" id="TIGR00536">
    <property type="entry name" value="hemK_fam"/>
    <property type="match status" value="1"/>
</dbReference>
<dbReference type="Pfam" id="PF13847">
    <property type="entry name" value="Methyltransf_31"/>
    <property type="match status" value="1"/>
</dbReference>
<dbReference type="FunFam" id="3.40.50.150:FF:000053">
    <property type="entry name" value="Release factor glutamine methyltransferase"/>
    <property type="match status" value="1"/>
</dbReference>
<accession>A0A126QH67</accession>
<dbReference type="Gene3D" id="1.10.8.10">
    <property type="entry name" value="DNA helicase RuvA subunit, C-terminal domain"/>
    <property type="match status" value="1"/>
</dbReference>
<protein>
    <recommendedName>
        <fullName evidence="5">Release factor glutamine methyltransferase</fullName>
        <shortName evidence="5">RF MTase</shortName>
        <ecNumber evidence="5">2.1.1.297</ecNumber>
    </recommendedName>
    <alternativeName>
        <fullName evidence="5">N5-glutamine methyltransferase PrmC</fullName>
    </alternativeName>
    <alternativeName>
        <fullName evidence="5">Protein-(glutamine-N5) MTase PrmC</fullName>
    </alternativeName>
    <alternativeName>
        <fullName evidence="5">Protein-glutamine N-methyltransferase PrmC</fullName>
    </alternativeName>
</protein>
<dbReference type="InterPro" id="IPR019874">
    <property type="entry name" value="RF_methyltr_PrmC"/>
</dbReference>
<evidence type="ECO:0000256" key="4">
    <source>
        <dbReference type="ARBA" id="ARBA00048391"/>
    </source>
</evidence>
<evidence type="ECO:0000256" key="1">
    <source>
        <dbReference type="ARBA" id="ARBA00022603"/>
    </source>
</evidence>
<dbReference type="GO" id="GO:0102559">
    <property type="term" value="F:peptide chain release factor N(5)-glutamine methyltransferase activity"/>
    <property type="evidence" value="ECO:0007669"/>
    <property type="project" value="UniProtKB-EC"/>
</dbReference>
<keyword evidence="3 5" id="KW-0949">S-adenosyl-L-methionine</keyword>
<comment type="function">
    <text evidence="5">Methylates the class 1 translation termination release factors RF1/PrfA and RF2/PrfB on the glutamine residue of the universally conserved GGQ motif.</text>
</comment>
<dbReference type="EC" id="2.1.1.297" evidence="5"/>
<dbReference type="NCBIfam" id="TIGR03534">
    <property type="entry name" value="RF_mod_PrmC"/>
    <property type="match status" value="1"/>
</dbReference>
<reference evidence="9" key="2">
    <citation type="submission" date="2022-07" db="EMBL/GenBank/DDBJ databases">
        <title>Sequence of Pasteurella multocoda 17BRD-035.</title>
        <authorList>
            <person name="Roy Chowdhury P."/>
            <person name="Alhamami T."/>
            <person name="Trott D.J."/>
            <person name="Djordvevic S.P."/>
        </authorList>
    </citation>
    <scope>NUCLEOTIDE SEQUENCE</scope>
    <source>
        <strain evidence="9">17BRD-035</strain>
    </source>
</reference>
<dbReference type="EMBL" id="KP660287">
    <property type="protein sequence ID" value="AMK08126.1"/>
    <property type="molecule type" value="Genomic_DNA"/>
</dbReference>
<feature type="domain" description="Methyltransferase" evidence="6">
    <location>
        <begin position="124"/>
        <end position="271"/>
    </location>
</feature>
<dbReference type="HAMAP" id="MF_02126">
    <property type="entry name" value="RF_methyltr_PrmC"/>
    <property type="match status" value="1"/>
</dbReference>
<feature type="binding site" evidence="5">
    <location>
        <position position="205"/>
    </location>
    <ligand>
        <name>S-adenosyl-L-methionine</name>
        <dbReference type="ChEBI" id="CHEBI:59789"/>
    </ligand>
</feature>
<dbReference type="InterPro" id="IPR040758">
    <property type="entry name" value="PrmC_N"/>
</dbReference>
<evidence type="ECO:0000256" key="3">
    <source>
        <dbReference type="ARBA" id="ARBA00022691"/>
    </source>
</evidence>
<feature type="binding site" evidence="5">
    <location>
        <begin position="131"/>
        <end position="135"/>
    </location>
    <ligand>
        <name>S-adenosyl-L-methionine</name>
        <dbReference type="ChEBI" id="CHEBI:59789"/>
    </ligand>
</feature>
<dbReference type="SUPFAM" id="SSF53335">
    <property type="entry name" value="S-adenosyl-L-methionine-dependent methyltransferases"/>
    <property type="match status" value="1"/>
</dbReference>
<dbReference type="CDD" id="cd02440">
    <property type="entry name" value="AdoMet_MTases"/>
    <property type="match status" value="1"/>
</dbReference>